<dbReference type="Proteomes" id="UP001596442">
    <property type="component" value="Unassembled WGS sequence"/>
</dbReference>
<keyword evidence="2" id="KW-1185">Reference proteome</keyword>
<dbReference type="Pfam" id="PF24332">
    <property type="entry name" value="DUF7500"/>
    <property type="match status" value="1"/>
</dbReference>
<sequence>PAGGVDRQAVSRWLATSFDHDGFDYGIDATLHANGETARNRSASNDVVSTFDTLLSWFVSNAGPDTDAAEALGLLLVAGDTPIDLPPVAIKRFAASQGLSADDSIGDLVRAAEREGGFRVD</sequence>
<feature type="non-terminal residue" evidence="1">
    <location>
        <position position="1"/>
    </location>
</feature>
<comment type="caution">
    <text evidence="1">The sequence shown here is derived from an EMBL/GenBank/DDBJ whole genome shotgun (WGS) entry which is preliminary data.</text>
</comment>
<dbReference type="InterPro" id="IPR055923">
    <property type="entry name" value="DUF7500"/>
</dbReference>
<proteinExistence type="predicted"/>
<organism evidence="1 2">
    <name type="scientific">Halorubrum tibetense</name>
    <dbReference type="NCBI Taxonomy" id="175631"/>
    <lineage>
        <taxon>Archaea</taxon>
        <taxon>Methanobacteriati</taxon>
        <taxon>Methanobacteriota</taxon>
        <taxon>Stenosarchaea group</taxon>
        <taxon>Halobacteria</taxon>
        <taxon>Halobacteriales</taxon>
        <taxon>Haloferacaceae</taxon>
        <taxon>Halorubrum</taxon>
    </lineage>
</organism>
<evidence type="ECO:0000313" key="2">
    <source>
        <dbReference type="Proteomes" id="UP001596442"/>
    </source>
</evidence>
<protein>
    <submittedName>
        <fullName evidence="1">Uncharacterized protein</fullName>
    </submittedName>
</protein>
<accession>A0ABD5SFE4</accession>
<gene>
    <name evidence="1" type="ORF">ACFQEU_16825</name>
</gene>
<name>A0ABD5SFE4_9EURY</name>
<dbReference type="EMBL" id="JBHSWW010000539">
    <property type="protein sequence ID" value="MFC6755112.1"/>
    <property type="molecule type" value="Genomic_DNA"/>
</dbReference>
<evidence type="ECO:0000313" key="1">
    <source>
        <dbReference type="EMBL" id="MFC6755112.1"/>
    </source>
</evidence>
<reference evidence="1 2" key="1">
    <citation type="journal article" date="2019" name="Int. J. Syst. Evol. Microbiol.">
        <title>The Global Catalogue of Microorganisms (GCM) 10K type strain sequencing project: providing services to taxonomists for standard genome sequencing and annotation.</title>
        <authorList>
            <consortium name="The Broad Institute Genomics Platform"/>
            <consortium name="The Broad Institute Genome Sequencing Center for Infectious Disease"/>
            <person name="Wu L."/>
            <person name="Ma J."/>
        </authorList>
    </citation>
    <scope>NUCLEOTIDE SEQUENCE [LARGE SCALE GENOMIC DNA]</scope>
    <source>
        <strain evidence="1 2">CGMCC 1.3239</strain>
    </source>
</reference>
<dbReference type="AlphaFoldDB" id="A0ABD5SFE4"/>